<gene>
    <name evidence="4" type="primary">LOC106769763</name>
</gene>
<dbReference type="InterPro" id="IPR012340">
    <property type="entry name" value="NA-bd_OB-fold"/>
</dbReference>
<dbReference type="PROSITE" id="PS50126">
    <property type="entry name" value="S1"/>
    <property type="match status" value="1"/>
</dbReference>
<dbReference type="PANTHER" id="PTHR15838">
    <property type="entry name" value="NUCLEOLAR PROTEIN OF 40 KDA"/>
    <property type="match status" value="1"/>
</dbReference>
<dbReference type="GO" id="GO:0043489">
    <property type="term" value="P:RNA stabilization"/>
    <property type="evidence" value="ECO:0007669"/>
    <property type="project" value="TreeGrafter"/>
</dbReference>
<dbReference type="Pfam" id="PF00575">
    <property type="entry name" value="S1"/>
    <property type="match status" value="1"/>
</dbReference>
<dbReference type="GeneID" id="106769763"/>
<dbReference type="RefSeq" id="XP_022641211.1">
    <property type="nucleotide sequence ID" value="XM_022785490.1"/>
</dbReference>
<protein>
    <submittedName>
        <fullName evidence="4">Uncharacterized protein LOC106769763 isoform X2</fullName>
    </submittedName>
</protein>
<evidence type="ECO:0000313" key="4">
    <source>
        <dbReference type="RefSeq" id="XP_022641211.1"/>
    </source>
</evidence>
<dbReference type="SMART" id="SM00316">
    <property type="entry name" value="S1"/>
    <property type="match status" value="1"/>
</dbReference>
<keyword evidence="3" id="KW-1185">Reference proteome</keyword>
<dbReference type="SUPFAM" id="SSF50249">
    <property type="entry name" value="Nucleic acid-binding proteins"/>
    <property type="match status" value="2"/>
</dbReference>
<name>A0A3Q0FC60_VIGRR</name>
<sequence>MPFILHPSKFLCFPNCTTIPVKDTTLLANTFVQKPNTSPSKHQKFRSFAKITLSSPRASIVSKKDSILGYTHFTLCSRSDGFGGYSTDVSQEAIDDETSAQELEKLELLNKPSPVLVTEEPSSELSEIEVEQQEKPSEEEALAPFLKFFKGKNSGEDDEEEREGLEVENEEGDKKVNVEYYDPKPGDFVVGVVVSGNENKLDVNIGADLLGTMLTKEVLPLYDKEMENLLCDVNRDAEDFMVQGKTGIVKNEEAISGVAVAGRPVVEIGTILFAEVLGRTFSGRSLLSTRRLFRRIAWHRLRQIKQLNDPIEVRITEWNTGGLLTRIEGLRAFLPKAELVKKATSFTELKEHEKLNLREGTLLDGTVKKILPYGAQIKLGKSNRSGLLHISNISRAEITSVSDVLSVDEHVKVLVLKSMFPDKIALSIAELESEPGLFLSNKERVYLEADMMAKKYKQKLPPSVETQRLEHIPTSTLPFENEALYANWKWFKFEK</sequence>
<reference evidence="3" key="1">
    <citation type="journal article" date="2014" name="Nat. Commun.">
        <title>Genome sequence of mungbean and insights into evolution within Vigna species.</title>
        <authorList>
            <person name="Kang Y.J."/>
            <person name="Kim S.K."/>
            <person name="Kim M.Y."/>
            <person name="Lestari P."/>
            <person name="Kim K.H."/>
            <person name="Ha B.K."/>
            <person name="Jun T.H."/>
            <person name="Hwang W.J."/>
            <person name="Lee T."/>
            <person name="Lee J."/>
            <person name="Shim S."/>
            <person name="Yoon M.Y."/>
            <person name="Jang Y.E."/>
            <person name="Han K.S."/>
            <person name="Taeprayoon P."/>
            <person name="Yoon N."/>
            <person name="Somta P."/>
            <person name="Tanya P."/>
            <person name="Kim K.S."/>
            <person name="Gwag J.G."/>
            <person name="Moon J.K."/>
            <person name="Lee Y.H."/>
            <person name="Park B.S."/>
            <person name="Bombarely A."/>
            <person name="Doyle J.J."/>
            <person name="Jackson S.A."/>
            <person name="Schafleitner R."/>
            <person name="Srinives P."/>
            <person name="Varshney R.K."/>
            <person name="Lee S.H."/>
        </authorList>
    </citation>
    <scope>NUCLEOTIDE SEQUENCE [LARGE SCALE GENOMIC DNA]</scope>
    <source>
        <strain evidence="3">cv. VC1973A</strain>
    </source>
</reference>
<feature type="compositionally biased region" description="Acidic residues" evidence="1">
    <location>
        <begin position="156"/>
        <end position="171"/>
    </location>
</feature>
<dbReference type="InterPro" id="IPR003029">
    <property type="entry name" value="S1_domain"/>
</dbReference>
<dbReference type="AlphaFoldDB" id="A0A3Q0FC60"/>
<evidence type="ECO:0000259" key="2">
    <source>
        <dbReference type="PROSITE" id="PS50126"/>
    </source>
</evidence>
<accession>A0A3Q0FC60</accession>
<organism evidence="3 4">
    <name type="scientific">Vigna radiata var. radiata</name>
    <name type="common">Mung bean</name>
    <name type="synonym">Phaseolus aureus</name>
    <dbReference type="NCBI Taxonomy" id="3916"/>
    <lineage>
        <taxon>Eukaryota</taxon>
        <taxon>Viridiplantae</taxon>
        <taxon>Streptophyta</taxon>
        <taxon>Embryophyta</taxon>
        <taxon>Tracheophyta</taxon>
        <taxon>Spermatophyta</taxon>
        <taxon>Magnoliopsida</taxon>
        <taxon>eudicotyledons</taxon>
        <taxon>Gunneridae</taxon>
        <taxon>Pentapetalae</taxon>
        <taxon>rosids</taxon>
        <taxon>fabids</taxon>
        <taxon>Fabales</taxon>
        <taxon>Fabaceae</taxon>
        <taxon>Papilionoideae</taxon>
        <taxon>50 kb inversion clade</taxon>
        <taxon>NPAAA clade</taxon>
        <taxon>indigoferoid/millettioid clade</taxon>
        <taxon>Phaseoleae</taxon>
        <taxon>Vigna</taxon>
    </lineage>
</organism>
<reference evidence="4" key="2">
    <citation type="submission" date="2025-08" db="UniProtKB">
        <authorList>
            <consortium name="RefSeq"/>
        </authorList>
    </citation>
    <scope>IDENTIFICATION</scope>
    <source>
        <tissue evidence="4">Leaf</tissue>
    </source>
</reference>
<dbReference type="GO" id="GO:0003723">
    <property type="term" value="F:RNA binding"/>
    <property type="evidence" value="ECO:0007669"/>
    <property type="project" value="TreeGrafter"/>
</dbReference>
<feature type="region of interest" description="Disordered" evidence="1">
    <location>
        <begin position="151"/>
        <end position="171"/>
    </location>
</feature>
<feature type="domain" description="S1 motif" evidence="2">
    <location>
        <begin position="360"/>
        <end position="429"/>
    </location>
</feature>
<evidence type="ECO:0000256" key="1">
    <source>
        <dbReference type="SAM" id="MobiDB-lite"/>
    </source>
</evidence>
<evidence type="ECO:0000313" key="3">
    <source>
        <dbReference type="Proteomes" id="UP000087766"/>
    </source>
</evidence>
<dbReference type="PANTHER" id="PTHR15838:SF3">
    <property type="entry name" value="PROTEIN PIGMENT DEFECTIVE 338, CHLOROPLASTIC"/>
    <property type="match status" value="1"/>
</dbReference>
<proteinExistence type="predicted"/>
<dbReference type="Proteomes" id="UP000087766">
    <property type="component" value="Chromosome 8"/>
</dbReference>
<dbReference type="Gene3D" id="2.40.50.140">
    <property type="entry name" value="Nucleic acid-binding proteins"/>
    <property type="match status" value="1"/>
</dbReference>